<dbReference type="EMBL" id="NHOA01000023">
    <property type="protein sequence ID" value="PHQ39918.1"/>
    <property type="molecule type" value="Genomic_DNA"/>
</dbReference>
<evidence type="ECO:0000313" key="2">
    <source>
        <dbReference type="Proteomes" id="UP000222824"/>
    </source>
</evidence>
<dbReference type="AlphaFoldDB" id="A0A2G1WLM7"/>
<dbReference type="OrthoDB" id="193612at2157"/>
<protein>
    <recommendedName>
        <fullName evidence="3">AAA family ATPase</fullName>
    </recommendedName>
</protein>
<evidence type="ECO:0008006" key="3">
    <source>
        <dbReference type="Google" id="ProtNLM"/>
    </source>
</evidence>
<organism evidence="1 2">
    <name type="scientific">Halorubrum persicum</name>
    <dbReference type="NCBI Taxonomy" id="1383844"/>
    <lineage>
        <taxon>Archaea</taxon>
        <taxon>Methanobacteriati</taxon>
        <taxon>Methanobacteriota</taxon>
        <taxon>Stenosarchaea group</taxon>
        <taxon>Halobacteria</taxon>
        <taxon>Halobacteriales</taxon>
        <taxon>Haloferacaceae</taxon>
        <taxon>Halorubrum</taxon>
    </lineage>
</organism>
<dbReference type="Gene3D" id="3.40.50.300">
    <property type="entry name" value="P-loop containing nucleotide triphosphate hydrolases"/>
    <property type="match status" value="1"/>
</dbReference>
<dbReference type="Proteomes" id="UP000222824">
    <property type="component" value="Unassembled WGS sequence"/>
</dbReference>
<accession>A0A2G1WLM7</accession>
<keyword evidence="2" id="KW-1185">Reference proteome</keyword>
<gene>
    <name evidence="1" type="ORF">DJ69_03620</name>
</gene>
<name>A0A2G1WLM7_9EURY</name>
<dbReference type="InterPro" id="IPR027417">
    <property type="entry name" value="P-loop_NTPase"/>
</dbReference>
<reference evidence="1 2" key="1">
    <citation type="journal article" date="2014" name="Front. Microbiol.">
        <title>Population and genomic analysis of the genus Halorubrum.</title>
        <authorList>
            <person name="Fullmer M.S."/>
            <person name="Soucy S.M."/>
            <person name="Swithers K.S."/>
            <person name="Makkay A.M."/>
            <person name="Wheeler R."/>
            <person name="Ventosa A."/>
            <person name="Gogarten J.P."/>
            <person name="Papke R.T."/>
        </authorList>
    </citation>
    <scope>NUCLEOTIDE SEQUENCE [LARGE SCALE GENOMIC DNA]</scope>
    <source>
        <strain evidence="1 2">C49</strain>
    </source>
</reference>
<sequence length="311" mass="35489">MTNQFDSALDTTEQVQQRYGAQLGFVEERTPFAAETMPDRQVAVEVNDQLMQEVASHILNRAGHVSIIDRHGAGKSHFRDLVYDSLDARREHFRVARIREVESITTRRTYVRVLDELREYDDLEIPTQLPRATDEVRAVVEDVSEQLEALGVACIVQVDQMEDVAGDTHRFEQLLAALQSVADLGDERPVFILFLFGTPAAGERITELRETLSSRMIAEDRQLERFGREHTEELIGRWLSWARGEEYTDGYPIDPFAPATIRALLDRVDDQTPRAVRQMCYHAYRAGAQQYADTETVEITPDTLDTHVTEP</sequence>
<evidence type="ECO:0000313" key="1">
    <source>
        <dbReference type="EMBL" id="PHQ39918.1"/>
    </source>
</evidence>
<dbReference type="SUPFAM" id="SSF52540">
    <property type="entry name" value="P-loop containing nucleoside triphosphate hydrolases"/>
    <property type="match status" value="1"/>
</dbReference>
<comment type="caution">
    <text evidence="1">The sequence shown here is derived from an EMBL/GenBank/DDBJ whole genome shotgun (WGS) entry which is preliminary data.</text>
</comment>
<dbReference type="RefSeq" id="WP_099254352.1">
    <property type="nucleotide sequence ID" value="NZ_NHOA01000023.1"/>
</dbReference>
<proteinExistence type="predicted"/>